<evidence type="ECO:0000313" key="2">
    <source>
        <dbReference type="EMBL" id="KAK0630012.1"/>
    </source>
</evidence>
<gene>
    <name evidence="2" type="ORF">B0T17DRAFT_527268</name>
</gene>
<protein>
    <recommendedName>
        <fullName evidence="4">Secreted protein</fullName>
    </recommendedName>
</protein>
<dbReference type="AlphaFoldDB" id="A0AA39XAS5"/>
<sequence>MLCLLACLLAPPSSLLLVCPPTTTTSTTTTDAYTLHTAYKHACRFRALAPCMHAYIGYIQTRQTDTLVCLMDGAGSESFLLSPIS</sequence>
<reference evidence="2" key="1">
    <citation type="submission" date="2023-06" db="EMBL/GenBank/DDBJ databases">
        <title>Genome-scale phylogeny and comparative genomics of the fungal order Sordariales.</title>
        <authorList>
            <consortium name="Lawrence Berkeley National Laboratory"/>
            <person name="Hensen N."/>
            <person name="Bonometti L."/>
            <person name="Westerberg I."/>
            <person name="Brannstrom I.O."/>
            <person name="Guillou S."/>
            <person name="Cros-Aarteil S."/>
            <person name="Calhoun S."/>
            <person name="Haridas S."/>
            <person name="Kuo A."/>
            <person name="Mondo S."/>
            <person name="Pangilinan J."/>
            <person name="Riley R."/>
            <person name="LaButti K."/>
            <person name="Andreopoulos B."/>
            <person name="Lipzen A."/>
            <person name="Chen C."/>
            <person name="Yanf M."/>
            <person name="Daum C."/>
            <person name="Ng V."/>
            <person name="Clum A."/>
            <person name="Steindorff A."/>
            <person name="Ohm R."/>
            <person name="Martin F."/>
            <person name="Silar P."/>
            <person name="Natvig D."/>
            <person name="Lalanne C."/>
            <person name="Gautier V."/>
            <person name="Ament-velasquez S.L."/>
            <person name="Kruys A."/>
            <person name="Hutchinson M.I."/>
            <person name="Powell A.J."/>
            <person name="Barry K."/>
            <person name="Miller A.N."/>
            <person name="Grigoriev I.V."/>
            <person name="Debuchy R."/>
            <person name="Gladieux P."/>
            <person name="Thoren M.H."/>
            <person name="Johannesson H."/>
        </authorList>
    </citation>
    <scope>NUCLEOTIDE SEQUENCE</scope>
    <source>
        <strain evidence="2">SMH3391-2</strain>
    </source>
</reference>
<evidence type="ECO:0008006" key="4">
    <source>
        <dbReference type="Google" id="ProtNLM"/>
    </source>
</evidence>
<accession>A0AA39XAS5</accession>
<feature type="chain" id="PRO_5041382764" description="Secreted protein" evidence="1">
    <location>
        <begin position="17"/>
        <end position="85"/>
    </location>
</feature>
<comment type="caution">
    <text evidence="2">The sequence shown here is derived from an EMBL/GenBank/DDBJ whole genome shotgun (WGS) entry which is preliminary data.</text>
</comment>
<proteinExistence type="predicted"/>
<keyword evidence="3" id="KW-1185">Reference proteome</keyword>
<dbReference type="EMBL" id="JAULSR010000002">
    <property type="protein sequence ID" value="KAK0630012.1"/>
    <property type="molecule type" value="Genomic_DNA"/>
</dbReference>
<evidence type="ECO:0000313" key="3">
    <source>
        <dbReference type="Proteomes" id="UP001174934"/>
    </source>
</evidence>
<feature type="signal peptide" evidence="1">
    <location>
        <begin position="1"/>
        <end position="16"/>
    </location>
</feature>
<name>A0AA39XAS5_9PEZI</name>
<evidence type="ECO:0000256" key="1">
    <source>
        <dbReference type="SAM" id="SignalP"/>
    </source>
</evidence>
<dbReference type="Proteomes" id="UP001174934">
    <property type="component" value="Unassembled WGS sequence"/>
</dbReference>
<keyword evidence="1" id="KW-0732">Signal</keyword>
<organism evidence="2 3">
    <name type="scientific">Bombardia bombarda</name>
    <dbReference type="NCBI Taxonomy" id="252184"/>
    <lineage>
        <taxon>Eukaryota</taxon>
        <taxon>Fungi</taxon>
        <taxon>Dikarya</taxon>
        <taxon>Ascomycota</taxon>
        <taxon>Pezizomycotina</taxon>
        <taxon>Sordariomycetes</taxon>
        <taxon>Sordariomycetidae</taxon>
        <taxon>Sordariales</taxon>
        <taxon>Lasiosphaeriaceae</taxon>
        <taxon>Bombardia</taxon>
    </lineage>
</organism>